<proteinExistence type="predicted"/>
<dbReference type="Gene3D" id="3.40.50.150">
    <property type="entry name" value="Vaccinia Virus protein VP39"/>
    <property type="match status" value="1"/>
</dbReference>
<reference evidence="1 2" key="1">
    <citation type="submission" date="2018-12" db="EMBL/GenBank/DDBJ databases">
        <authorList>
            <consortium name="Pathogen Informatics"/>
        </authorList>
    </citation>
    <scope>NUCLEOTIDE SEQUENCE [LARGE SCALE GENOMIC DNA]</scope>
    <source>
        <strain evidence="1 2">NCTC10047</strain>
    </source>
</reference>
<keyword evidence="1" id="KW-0808">Transferase</keyword>
<dbReference type="InterPro" id="IPR029063">
    <property type="entry name" value="SAM-dependent_MTases_sf"/>
</dbReference>
<accession>A0A3S4K1F2</accession>
<keyword evidence="1" id="KW-0489">Methyltransferase</keyword>
<evidence type="ECO:0000313" key="2">
    <source>
        <dbReference type="Proteomes" id="UP000275676"/>
    </source>
</evidence>
<name>A0A3S4K1F2_SALER</name>
<dbReference type="Proteomes" id="UP000275676">
    <property type="component" value="Chromosome"/>
</dbReference>
<dbReference type="GO" id="GO:0032259">
    <property type="term" value="P:methylation"/>
    <property type="evidence" value="ECO:0007669"/>
    <property type="project" value="UniProtKB-KW"/>
</dbReference>
<organism evidence="1 2">
    <name type="scientific">Salmonella enterica subsp. arizonae</name>
    <dbReference type="NCBI Taxonomy" id="59203"/>
    <lineage>
        <taxon>Bacteria</taxon>
        <taxon>Pseudomonadati</taxon>
        <taxon>Pseudomonadota</taxon>
        <taxon>Gammaproteobacteria</taxon>
        <taxon>Enterobacterales</taxon>
        <taxon>Enterobacteriaceae</taxon>
        <taxon>Salmonella</taxon>
    </lineage>
</organism>
<dbReference type="SUPFAM" id="SSF53335">
    <property type="entry name" value="S-adenosyl-L-methionine-dependent methyltransferases"/>
    <property type="match status" value="1"/>
</dbReference>
<protein>
    <submittedName>
        <fullName evidence="1">Type 12 methyltransferase</fullName>
    </submittedName>
</protein>
<evidence type="ECO:0000313" key="1">
    <source>
        <dbReference type="EMBL" id="VEA76970.1"/>
    </source>
</evidence>
<gene>
    <name evidence="1" type="ORF">NCTC10047_02876</name>
</gene>
<dbReference type="GO" id="GO:0008168">
    <property type="term" value="F:methyltransferase activity"/>
    <property type="evidence" value="ECO:0007669"/>
    <property type="project" value="UniProtKB-KW"/>
</dbReference>
<sequence>MKHTQQSGAKVYNPFTLSLYDWWVLNISNKYAWKCPTDTRLLPFFLHHMGETHLDIGVGTGYYLKHAPATHAISLMDLNPDSLKIAASRVGNTKSAPRYNMMFSTRSRRTGTDASILFLCTIFCTAYPVR</sequence>
<dbReference type="AlphaFoldDB" id="A0A3S4K1F2"/>
<dbReference type="EMBL" id="LR134156">
    <property type="protein sequence ID" value="VEA76970.1"/>
    <property type="molecule type" value="Genomic_DNA"/>
</dbReference>